<comment type="caution">
    <text evidence="3">The sequence shown here is derived from an EMBL/GenBank/DDBJ whole genome shotgun (WGS) entry which is preliminary data.</text>
</comment>
<proteinExistence type="predicted"/>
<reference evidence="3" key="1">
    <citation type="submission" date="2023-10" db="EMBL/GenBank/DDBJ databases">
        <authorList>
            <person name="Chen Y."/>
            <person name="Shah S."/>
            <person name="Dougan E. K."/>
            <person name="Thang M."/>
            <person name="Chan C."/>
        </authorList>
    </citation>
    <scope>NUCLEOTIDE SEQUENCE [LARGE SCALE GENOMIC DNA]</scope>
</reference>
<evidence type="ECO:0000259" key="2">
    <source>
        <dbReference type="PROSITE" id="PS50056"/>
    </source>
</evidence>
<evidence type="ECO:0000313" key="3">
    <source>
        <dbReference type="EMBL" id="CAK0797692.1"/>
    </source>
</evidence>
<feature type="domain" description="Tyrosine specific protein phosphatases" evidence="2">
    <location>
        <begin position="224"/>
        <end position="293"/>
    </location>
</feature>
<dbReference type="EMBL" id="CAUYUJ010001794">
    <property type="protein sequence ID" value="CAK0797692.1"/>
    <property type="molecule type" value="Genomic_DNA"/>
</dbReference>
<name>A0ABN9PWN4_9DINO</name>
<dbReference type="PANTHER" id="PTHR23339">
    <property type="entry name" value="TYROSINE SPECIFIC PROTEIN PHOSPHATASE AND DUAL SPECIFICITY PROTEIN PHOSPHATASE"/>
    <property type="match status" value="1"/>
</dbReference>
<organism evidence="3 4">
    <name type="scientific">Prorocentrum cordatum</name>
    <dbReference type="NCBI Taxonomy" id="2364126"/>
    <lineage>
        <taxon>Eukaryota</taxon>
        <taxon>Sar</taxon>
        <taxon>Alveolata</taxon>
        <taxon>Dinophyceae</taxon>
        <taxon>Prorocentrales</taxon>
        <taxon>Prorocentraceae</taxon>
        <taxon>Prorocentrum</taxon>
    </lineage>
</organism>
<dbReference type="Proteomes" id="UP001189429">
    <property type="component" value="Unassembled WGS sequence"/>
</dbReference>
<protein>
    <recommendedName>
        <fullName evidence="2">Tyrosine specific protein phosphatases domain-containing protein</fullName>
    </recommendedName>
</protein>
<dbReference type="PROSITE" id="PS50056">
    <property type="entry name" value="TYR_PHOSPHATASE_2"/>
    <property type="match status" value="1"/>
</dbReference>
<sequence length="313" mass="33694">EECSLVVHLSTEGERAVGSTLAGSYMVCAQNCSGLQAWEAIQKASPTPSAQASLAWNLFPLPFAPHAEQTTATSCSVRDCLDGLEFARDLNWLDYRSFDVEAFALMRRKFDASWIIPGEMLALGDPSLTARNPAYPDLLKPANGPKRGPPEEAPSEESEVSMLNKDTFVSLLQRLGVGSVVRLNRLHEVGDAANVYDSIFQSAGVEVVAFEFNDGESPPRGLVKAFVNDARRRRALTGKPVLALHCKAGLGLGRTGVVAGAYAAELHRVSGKAFHGWARMSRPGSIQTHMQERYLRAIGGSSSQGSCSPCTQS</sequence>
<dbReference type="InterPro" id="IPR029021">
    <property type="entry name" value="Prot-tyrosine_phosphatase-like"/>
</dbReference>
<dbReference type="InterPro" id="IPR050561">
    <property type="entry name" value="PTP"/>
</dbReference>
<dbReference type="InterPro" id="IPR000387">
    <property type="entry name" value="Tyr_Pase_dom"/>
</dbReference>
<keyword evidence="4" id="KW-1185">Reference proteome</keyword>
<gene>
    <name evidence="3" type="ORF">PCOR1329_LOCUS6703</name>
</gene>
<feature type="non-terminal residue" evidence="3">
    <location>
        <position position="1"/>
    </location>
</feature>
<accession>A0ABN9PWN4</accession>
<feature type="region of interest" description="Disordered" evidence="1">
    <location>
        <begin position="137"/>
        <end position="158"/>
    </location>
</feature>
<evidence type="ECO:0000256" key="1">
    <source>
        <dbReference type="SAM" id="MobiDB-lite"/>
    </source>
</evidence>
<dbReference type="SUPFAM" id="SSF52799">
    <property type="entry name" value="(Phosphotyrosine protein) phosphatases II"/>
    <property type="match status" value="1"/>
</dbReference>
<dbReference type="Gene3D" id="3.90.190.10">
    <property type="entry name" value="Protein tyrosine phosphatase superfamily"/>
    <property type="match status" value="1"/>
</dbReference>
<evidence type="ECO:0000313" key="4">
    <source>
        <dbReference type="Proteomes" id="UP001189429"/>
    </source>
</evidence>